<gene>
    <name evidence="2" type="ORF">BST96_09120</name>
</gene>
<accession>A0A1X9NH62</accession>
<dbReference type="STRING" id="716816.BST96_09120"/>
<evidence type="ECO:0000259" key="1">
    <source>
        <dbReference type="Pfam" id="PF01261"/>
    </source>
</evidence>
<protein>
    <recommendedName>
        <fullName evidence="1">Xylose isomerase-like TIM barrel domain-containing protein</fullName>
    </recommendedName>
</protein>
<dbReference type="PANTHER" id="PTHR12110">
    <property type="entry name" value="HYDROXYPYRUVATE ISOMERASE"/>
    <property type="match status" value="1"/>
</dbReference>
<dbReference type="InterPro" id="IPR050312">
    <property type="entry name" value="IolE/XylAMocC-like"/>
</dbReference>
<feature type="domain" description="Xylose isomerase-like TIM barrel" evidence="1">
    <location>
        <begin position="29"/>
        <end position="268"/>
    </location>
</feature>
<proteinExistence type="predicted"/>
<dbReference type="InterPro" id="IPR013022">
    <property type="entry name" value="Xyl_isomerase-like_TIM-brl"/>
</dbReference>
<evidence type="ECO:0000313" key="2">
    <source>
        <dbReference type="EMBL" id="ARN74267.1"/>
    </source>
</evidence>
<dbReference type="Proteomes" id="UP000193450">
    <property type="component" value="Chromosome"/>
</dbReference>
<dbReference type="RefSeq" id="WP_085758405.1">
    <property type="nucleotide sequence ID" value="NZ_CP019343.1"/>
</dbReference>
<dbReference type="PANTHER" id="PTHR12110:SF48">
    <property type="entry name" value="BLL3656 PROTEIN"/>
    <property type="match status" value="1"/>
</dbReference>
<dbReference type="SUPFAM" id="SSF51658">
    <property type="entry name" value="Xylose isomerase-like"/>
    <property type="match status" value="1"/>
</dbReference>
<dbReference type="EMBL" id="CP019343">
    <property type="protein sequence ID" value="ARN74267.1"/>
    <property type="molecule type" value="Genomic_DNA"/>
</dbReference>
<dbReference type="Pfam" id="PF01261">
    <property type="entry name" value="AP_endonuc_2"/>
    <property type="match status" value="1"/>
</dbReference>
<organism evidence="2 3">
    <name type="scientific">Oceanicoccus sagamiensis</name>
    <dbReference type="NCBI Taxonomy" id="716816"/>
    <lineage>
        <taxon>Bacteria</taxon>
        <taxon>Pseudomonadati</taxon>
        <taxon>Pseudomonadota</taxon>
        <taxon>Gammaproteobacteria</taxon>
        <taxon>Cellvibrionales</taxon>
        <taxon>Spongiibacteraceae</taxon>
        <taxon>Oceanicoccus</taxon>
    </lineage>
</organism>
<evidence type="ECO:0000313" key="3">
    <source>
        <dbReference type="Proteomes" id="UP000193450"/>
    </source>
</evidence>
<dbReference type="Gene3D" id="3.20.20.150">
    <property type="entry name" value="Divalent-metal-dependent TIM barrel enzymes"/>
    <property type="match status" value="1"/>
</dbReference>
<dbReference type="InterPro" id="IPR036237">
    <property type="entry name" value="Xyl_isomerase-like_sf"/>
</dbReference>
<sequence>MTVDQQRLWGELSLCWGSMDGVDFSTFLASAAEAGFKVVTLNNALYLQAKSSGLSDQEITQSLRDHGLSVSNIDPLFNWLPSAVELPGDDPISICTRVSLEEVMHLAHVAGSDLLNAPIGLASPNSEQEIVDGFGALCERAEQEDLRVCLEFMPFNQVSNLETAARIVKQAGCKNGGIMFDCWHHHRGGGTAEQILSVAGEHFFAVQLDDALVQPMDDIMDETLNHRLLPGEGCIDVLQMVRNFNAVGAEVVYDIEVFKDSMRSLSPLERARQMFHSTHAIVSQANAS</sequence>
<dbReference type="OrthoDB" id="9072761at2"/>
<reference evidence="2 3" key="1">
    <citation type="submission" date="2016-11" db="EMBL/GenBank/DDBJ databases">
        <title>Trade-off between light-utilization and light-protection in marine flavobacteria.</title>
        <authorList>
            <person name="Kumagai Y."/>
        </authorList>
    </citation>
    <scope>NUCLEOTIDE SEQUENCE [LARGE SCALE GENOMIC DNA]</scope>
    <source>
        <strain evidence="2 3">NBRC 107125</strain>
    </source>
</reference>
<name>A0A1X9NH62_9GAMM</name>
<dbReference type="KEGG" id="osg:BST96_09120"/>
<dbReference type="AlphaFoldDB" id="A0A1X9NH62"/>
<keyword evidence="3" id="KW-1185">Reference proteome</keyword>